<accession>A0A286F7J4</accession>
<dbReference type="RefSeq" id="WP_097124519.1">
    <property type="nucleotide sequence ID" value="NZ_OCNH01000001.1"/>
</dbReference>
<dbReference type="AlphaFoldDB" id="A0A286F7J4"/>
<evidence type="ECO:0000313" key="1">
    <source>
        <dbReference type="EMBL" id="SOD79185.1"/>
    </source>
</evidence>
<dbReference type="OrthoDB" id="944531at2"/>
<keyword evidence="2" id="KW-1185">Reference proteome</keyword>
<dbReference type="Gene3D" id="3.40.50.1110">
    <property type="entry name" value="SGNH hydrolase"/>
    <property type="match status" value="1"/>
</dbReference>
<reference evidence="2" key="1">
    <citation type="submission" date="2017-09" db="EMBL/GenBank/DDBJ databases">
        <authorList>
            <person name="Varghese N."/>
            <person name="Submissions S."/>
        </authorList>
    </citation>
    <scope>NUCLEOTIDE SEQUENCE [LARGE SCALE GENOMIC DNA]</scope>
    <source>
        <strain evidence="2">DSM 29961</strain>
    </source>
</reference>
<dbReference type="Proteomes" id="UP000219452">
    <property type="component" value="Unassembled WGS sequence"/>
</dbReference>
<dbReference type="InterPro" id="IPR036514">
    <property type="entry name" value="SGNH_hydro_sf"/>
</dbReference>
<protein>
    <recommendedName>
        <fullName evidence="3">SGNH/GDSL hydrolase family protein</fullName>
    </recommendedName>
</protein>
<dbReference type="CDD" id="cd00229">
    <property type="entry name" value="SGNH_hydrolase"/>
    <property type="match status" value="1"/>
</dbReference>
<name>A0A286F7J4_9BACT</name>
<evidence type="ECO:0008006" key="3">
    <source>
        <dbReference type="Google" id="ProtNLM"/>
    </source>
</evidence>
<dbReference type="EMBL" id="OCNH01000001">
    <property type="protein sequence ID" value="SOD79185.1"/>
    <property type="molecule type" value="Genomic_DNA"/>
</dbReference>
<gene>
    <name evidence="1" type="ORF">SAMN06269250_0841</name>
</gene>
<proteinExistence type="predicted"/>
<dbReference type="GO" id="GO:0016788">
    <property type="term" value="F:hydrolase activity, acting on ester bonds"/>
    <property type="evidence" value="ECO:0007669"/>
    <property type="project" value="UniProtKB-ARBA"/>
</dbReference>
<evidence type="ECO:0000313" key="2">
    <source>
        <dbReference type="Proteomes" id="UP000219452"/>
    </source>
</evidence>
<sequence>MNVLVIGDEHTYGYGLSVGKLSYIGHFIRQMGRTGRPVSVDVYAHLTMSQTIATLAQLPLNRYDLIILQLDHTLVQVPASQLASSTVVHLPAMHPEQMIASERTVKSSLKSIGITLRSFIWPNRERMAISVLLNQLRPYRHNVLLLTPLANQNTVSRWLQRRSRAVVLKEADKRLVSVFDTDSIIRPREEYFLPNDHVHLNDISHELLGRSLYDFYQSAPTIVTIQSIRKDY</sequence>
<dbReference type="SUPFAM" id="SSF52266">
    <property type="entry name" value="SGNH hydrolase"/>
    <property type="match status" value="1"/>
</dbReference>
<organism evidence="1 2">
    <name type="scientific">Spirosoma fluviale</name>
    <dbReference type="NCBI Taxonomy" id="1597977"/>
    <lineage>
        <taxon>Bacteria</taxon>
        <taxon>Pseudomonadati</taxon>
        <taxon>Bacteroidota</taxon>
        <taxon>Cytophagia</taxon>
        <taxon>Cytophagales</taxon>
        <taxon>Cytophagaceae</taxon>
        <taxon>Spirosoma</taxon>
    </lineage>
</organism>